<dbReference type="RefSeq" id="XP_016474954.1">
    <property type="nucleotide sequence ID" value="XM_016619468.1"/>
</dbReference>
<gene>
    <name evidence="1" type="primary">LOC107796675</name>
</gene>
<dbReference type="SMR" id="A0A1S4AEA8"/>
<name>A0A1S4AEA8_TOBAC</name>
<protein>
    <submittedName>
        <fullName evidence="1">Uncharacterized protein</fullName>
    </submittedName>
</protein>
<proteinExistence type="predicted"/>
<reference evidence="1" key="1">
    <citation type="submission" date="2025-08" db="UniProtKB">
        <authorList>
            <consortium name="RefSeq"/>
        </authorList>
    </citation>
    <scope>IDENTIFICATION</scope>
</reference>
<organism evidence="1">
    <name type="scientific">Nicotiana tabacum</name>
    <name type="common">Common tobacco</name>
    <dbReference type="NCBI Taxonomy" id="4097"/>
    <lineage>
        <taxon>Eukaryota</taxon>
        <taxon>Viridiplantae</taxon>
        <taxon>Streptophyta</taxon>
        <taxon>Embryophyta</taxon>
        <taxon>Tracheophyta</taxon>
        <taxon>Spermatophyta</taxon>
        <taxon>Magnoliopsida</taxon>
        <taxon>eudicotyledons</taxon>
        <taxon>Gunneridae</taxon>
        <taxon>Pentapetalae</taxon>
        <taxon>asterids</taxon>
        <taxon>lamiids</taxon>
        <taxon>Solanales</taxon>
        <taxon>Solanaceae</taxon>
        <taxon>Nicotianoideae</taxon>
        <taxon>Nicotianeae</taxon>
        <taxon>Nicotiana</taxon>
    </lineage>
</organism>
<accession>A0A1S4AEA8</accession>
<sequence>MVSFGHCKDVLSLCSSFFFCLPGFLSQDFDRLKAKLLHYEALSQEARDREKSLKLLCVAKEIELVSLRHEVDHSRAQEALLEKQLMDKADELDQLWGKVGKAKCEFNELQAHVNARSEAKKRAQARASALEAQI</sequence>
<dbReference type="AlphaFoldDB" id="A0A1S4AEA8"/>
<evidence type="ECO:0000313" key="1">
    <source>
        <dbReference type="RefSeq" id="XP_016474954.1"/>
    </source>
</evidence>
<dbReference type="PaxDb" id="4097-A0A1S4AEA8"/>
<dbReference type="KEGG" id="nta:107796675"/>